<dbReference type="AlphaFoldDB" id="A0A7R9J8Q1"/>
<accession>A0A7R9J8Q1</accession>
<gene>
    <name evidence="2" type="ORF">TCMB3V08_LOCUS7019</name>
</gene>
<sequence>MACEHGTNERPENNTPRVTKLAPSYRQSVSSSKELQKRRDSRPKITKRIIVGEDRKSVWILPLFSSWFATDESGSSQCESVDRRVQCSCGECQSSVYGTGVDRRVQCSCGECRSSVYRTGVDRRVQCSCGACRGSVYGTGVDQRVRLTVWFFLQSGNNTKSRTHNVRKDETGLDYLTNGTSK</sequence>
<evidence type="ECO:0000313" key="2">
    <source>
        <dbReference type="EMBL" id="CAD7574403.1"/>
    </source>
</evidence>
<name>A0A7R9J8Q1_TIMCA</name>
<proteinExistence type="predicted"/>
<protein>
    <submittedName>
        <fullName evidence="2">(California timema) hypothetical protein</fullName>
    </submittedName>
</protein>
<feature type="region of interest" description="Disordered" evidence="1">
    <location>
        <begin position="1"/>
        <end position="42"/>
    </location>
</feature>
<feature type="compositionally biased region" description="Basic and acidic residues" evidence="1">
    <location>
        <begin position="1"/>
        <end position="12"/>
    </location>
</feature>
<organism evidence="2">
    <name type="scientific">Timema californicum</name>
    <name type="common">California timema</name>
    <name type="synonym">Walking stick</name>
    <dbReference type="NCBI Taxonomy" id="61474"/>
    <lineage>
        <taxon>Eukaryota</taxon>
        <taxon>Metazoa</taxon>
        <taxon>Ecdysozoa</taxon>
        <taxon>Arthropoda</taxon>
        <taxon>Hexapoda</taxon>
        <taxon>Insecta</taxon>
        <taxon>Pterygota</taxon>
        <taxon>Neoptera</taxon>
        <taxon>Polyneoptera</taxon>
        <taxon>Phasmatodea</taxon>
        <taxon>Timematodea</taxon>
        <taxon>Timematoidea</taxon>
        <taxon>Timematidae</taxon>
        <taxon>Timema</taxon>
    </lineage>
</organism>
<dbReference type="EMBL" id="OE182341">
    <property type="protein sequence ID" value="CAD7574403.1"/>
    <property type="molecule type" value="Genomic_DNA"/>
</dbReference>
<evidence type="ECO:0000256" key="1">
    <source>
        <dbReference type="SAM" id="MobiDB-lite"/>
    </source>
</evidence>
<reference evidence="2" key="1">
    <citation type="submission" date="2020-11" db="EMBL/GenBank/DDBJ databases">
        <authorList>
            <person name="Tran Van P."/>
        </authorList>
    </citation>
    <scope>NUCLEOTIDE SEQUENCE</scope>
</reference>